<dbReference type="AlphaFoldDB" id="A0AAF0QQV1"/>
<keyword evidence="1" id="KW-1133">Transmembrane helix</keyword>
<keyword evidence="1" id="KW-0812">Transmembrane</keyword>
<evidence type="ECO:0000256" key="1">
    <source>
        <dbReference type="SAM" id="Phobius"/>
    </source>
</evidence>
<accession>A0AAF0QQV1</accession>
<evidence type="ECO:0000313" key="3">
    <source>
        <dbReference type="Proteomes" id="UP001234989"/>
    </source>
</evidence>
<evidence type="ECO:0000313" key="2">
    <source>
        <dbReference type="EMBL" id="WMV26688.1"/>
    </source>
</evidence>
<organism evidence="2 3">
    <name type="scientific">Solanum verrucosum</name>
    <dbReference type="NCBI Taxonomy" id="315347"/>
    <lineage>
        <taxon>Eukaryota</taxon>
        <taxon>Viridiplantae</taxon>
        <taxon>Streptophyta</taxon>
        <taxon>Embryophyta</taxon>
        <taxon>Tracheophyta</taxon>
        <taxon>Spermatophyta</taxon>
        <taxon>Magnoliopsida</taxon>
        <taxon>eudicotyledons</taxon>
        <taxon>Gunneridae</taxon>
        <taxon>Pentapetalae</taxon>
        <taxon>asterids</taxon>
        <taxon>lamiids</taxon>
        <taxon>Solanales</taxon>
        <taxon>Solanaceae</taxon>
        <taxon>Solanoideae</taxon>
        <taxon>Solaneae</taxon>
        <taxon>Solanum</taxon>
    </lineage>
</organism>
<feature type="transmembrane region" description="Helical" evidence="1">
    <location>
        <begin position="27"/>
        <end position="60"/>
    </location>
</feature>
<reference evidence="2" key="1">
    <citation type="submission" date="2023-08" db="EMBL/GenBank/DDBJ databases">
        <title>A de novo genome assembly of Solanum verrucosum Schlechtendal, a Mexican diploid species geographically isolated from the other diploid A-genome species in potato relatives.</title>
        <authorList>
            <person name="Hosaka K."/>
        </authorList>
    </citation>
    <scope>NUCLEOTIDE SEQUENCE</scope>
    <source>
        <tissue evidence="2">Young leaves</tissue>
    </source>
</reference>
<sequence length="63" mass="7464">MAPAELKELKEQLKVYEKNYPTHDLELVAVIFALTYDAIIFMVFMWKCSLITIVFSMYMVRRA</sequence>
<dbReference type="EMBL" id="CP133615">
    <property type="protein sequence ID" value="WMV26688.1"/>
    <property type="molecule type" value="Genomic_DNA"/>
</dbReference>
<protein>
    <submittedName>
        <fullName evidence="2">Uncharacterized protein</fullName>
    </submittedName>
</protein>
<name>A0AAF0QQV1_SOLVR</name>
<gene>
    <name evidence="2" type="ORF">MTR67_020073</name>
</gene>
<dbReference type="Proteomes" id="UP001234989">
    <property type="component" value="Chromosome 4"/>
</dbReference>
<keyword evidence="1" id="KW-0472">Membrane</keyword>
<proteinExistence type="predicted"/>
<keyword evidence="3" id="KW-1185">Reference proteome</keyword>